<dbReference type="InterPro" id="IPR039294">
    <property type="entry name" value="EIF1AD"/>
</dbReference>
<keyword evidence="6" id="KW-1185">Reference proteome</keyword>
<comment type="similarity">
    <text evidence="1">Belongs to the EIF1AD family.</text>
</comment>
<dbReference type="AlphaFoldDB" id="A0A9W7YAP7"/>
<dbReference type="InterPro" id="IPR012340">
    <property type="entry name" value="NA-bd_OB-fold"/>
</dbReference>
<proteinExistence type="inferred from homology"/>
<dbReference type="InterPro" id="IPR001253">
    <property type="entry name" value="TIF_eIF-1A"/>
</dbReference>
<accession>A0A9W7YAP7</accession>
<dbReference type="GO" id="GO:0005634">
    <property type="term" value="C:nucleus"/>
    <property type="evidence" value="ECO:0007669"/>
    <property type="project" value="TreeGrafter"/>
</dbReference>
<keyword evidence="2" id="KW-0694">RNA-binding</keyword>
<gene>
    <name evidence="5" type="ORF">LPJ61_001061</name>
</gene>
<sequence length="179" mass="18803">MGRGKHTAQEALSAQPQPTDTCPVALVLGPRGQHLHEVAVARGLVAGEVNARLNPDNRAWFTTLAQLPPKFRSVVWVRRGGYVLVDLSGQLTDKIGGEVAMVLLPAQVKQLRQGGGWPAEYEALRGDIMGRSGGGQLEAAGSGSDGSVDDLLASGNPNRRPAPEVSSDDDDDDEGDGSE</sequence>
<dbReference type="PANTHER" id="PTHR21641">
    <property type="entry name" value="TRANSLATION INITIATION FACTOR-RELATED"/>
    <property type="match status" value="1"/>
</dbReference>
<organism evidence="5 6">
    <name type="scientific">Coemansia biformis</name>
    <dbReference type="NCBI Taxonomy" id="1286918"/>
    <lineage>
        <taxon>Eukaryota</taxon>
        <taxon>Fungi</taxon>
        <taxon>Fungi incertae sedis</taxon>
        <taxon>Zoopagomycota</taxon>
        <taxon>Kickxellomycotina</taxon>
        <taxon>Kickxellomycetes</taxon>
        <taxon>Kickxellales</taxon>
        <taxon>Kickxellaceae</taxon>
        <taxon>Coemansia</taxon>
    </lineage>
</organism>
<evidence type="ECO:0000259" key="4">
    <source>
        <dbReference type="Pfam" id="PF01176"/>
    </source>
</evidence>
<evidence type="ECO:0000256" key="2">
    <source>
        <dbReference type="ARBA" id="ARBA00022884"/>
    </source>
</evidence>
<dbReference type="InterPro" id="IPR006196">
    <property type="entry name" value="RNA-binding_domain_S1_IF1"/>
</dbReference>
<dbReference type="Pfam" id="PF01176">
    <property type="entry name" value="eIF-1a"/>
    <property type="match status" value="1"/>
</dbReference>
<dbReference type="Proteomes" id="UP001143981">
    <property type="component" value="Unassembled WGS sequence"/>
</dbReference>
<evidence type="ECO:0000313" key="5">
    <source>
        <dbReference type="EMBL" id="KAJ1734462.1"/>
    </source>
</evidence>
<dbReference type="OrthoDB" id="1738325at2759"/>
<comment type="caution">
    <text evidence="5">The sequence shown here is derived from an EMBL/GenBank/DDBJ whole genome shotgun (WGS) entry which is preliminary data.</text>
</comment>
<dbReference type="EMBL" id="JANBOI010000073">
    <property type="protein sequence ID" value="KAJ1734462.1"/>
    <property type="molecule type" value="Genomic_DNA"/>
</dbReference>
<name>A0A9W7YAP7_9FUNG</name>
<evidence type="ECO:0000313" key="6">
    <source>
        <dbReference type="Proteomes" id="UP001143981"/>
    </source>
</evidence>
<feature type="compositionally biased region" description="Acidic residues" evidence="3">
    <location>
        <begin position="166"/>
        <end position="179"/>
    </location>
</feature>
<protein>
    <recommendedName>
        <fullName evidence="4">S1-like domain-containing protein</fullName>
    </recommendedName>
</protein>
<dbReference type="SMART" id="SM00652">
    <property type="entry name" value="eIF1a"/>
    <property type="match status" value="1"/>
</dbReference>
<evidence type="ECO:0000256" key="3">
    <source>
        <dbReference type="SAM" id="MobiDB-lite"/>
    </source>
</evidence>
<feature type="region of interest" description="Disordered" evidence="3">
    <location>
        <begin position="132"/>
        <end position="179"/>
    </location>
</feature>
<evidence type="ECO:0000256" key="1">
    <source>
        <dbReference type="ARBA" id="ARBA00007340"/>
    </source>
</evidence>
<dbReference type="Gene3D" id="2.40.50.140">
    <property type="entry name" value="Nucleic acid-binding proteins"/>
    <property type="match status" value="1"/>
</dbReference>
<dbReference type="SUPFAM" id="SSF50249">
    <property type="entry name" value="Nucleic acid-binding proteins"/>
    <property type="match status" value="1"/>
</dbReference>
<dbReference type="PANTHER" id="PTHR21641:SF0">
    <property type="entry name" value="RNA-BINDING PROTEIN EIF1AD-RELATED"/>
    <property type="match status" value="1"/>
</dbReference>
<dbReference type="GO" id="GO:0003743">
    <property type="term" value="F:translation initiation factor activity"/>
    <property type="evidence" value="ECO:0007669"/>
    <property type="project" value="InterPro"/>
</dbReference>
<feature type="domain" description="S1-like" evidence="4">
    <location>
        <begin position="62"/>
        <end position="98"/>
    </location>
</feature>
<reference evidence="5" key="1">
    <citation type="submission" date="2022-07" db="EMBL/GenBank/DDBJ databases">
        <title>Phylogenomic reconstructions and comparative analyses of Kickxellomycotina fungi.</title>
        <authorList>
            <person name="Reynolds N.K."/>
            <person name="Stajich J.E."/>
            <person name="Barry K."/>
            <person name="Grigoriev I.V."/>
            <person name="Crous P."/>
            <person name="Smith M.E."/>
        </authorList>
    </citation>
    <scope>NUCLEOTIDE SEQUENCE</scope>
    <source>
        <strain evidence="5">BCRC 34381</strain>
    </source>
</reference>
<dbReference type="GO" id="GO:0003723">
    <property type="term" value="F:RNA binding"/>
    <property type="evidence" value="ECO:0007669"/>
    <property type="project" value="UniProtKB-KW"/>
</dbReference>